<evidence type="ECO:0000256" key="3">
    <source>
        <dbReference type="ARBA" id="ARBA00022603"/>
    </source>
</evidence>
<evidence type="ECO:0000256" key="6">
    <source>
        <dbReference type="ARBA" id="ARBA00047942"/>
    </source>
</evidence>
<keyword evidence="7" id="KW-0175">Coiled coil</keyword>
<evidence type="ECO:0000313" key="10">
    <source>
        <dbReference type="Proteomes" id="UP000641454"/>
    </source>
</evidence>
<organism evidence="9 10">
    <name type="scientific">Flavobacterium muglaense</name>
    <dbReference type="NCBI Taxonomy" id="2764716"/>
    <lineage>
        <taxon>Bacteria</taxon>
        <taxon>Pseudomonadati</taxon>
        <taxon>Bacteroidota</taxon>
        <taxon>Flavobacteriia</taxon>
        <taxon>Flavobacteriales</taxon>
        <taxon>Flavobacteriaceae</taxon>
        <taxon>Flavobacterium</taxon>
    </lineage>
</organism>
<sequence length="656" mass="75169">MSLDKITKGDELTQSLDIVNDNIARLKELFPEVLTEGKIDFKVLQDILGKEIEEEEEYYRFTWAGKAQARREAHKPSTGTLRPAKDESVNWDTTENLYIEGDNLEVLKLLQKSYNNMVKMIYIDPPYNTGNDFVYKDNYKDNLKNYQQISGQIDDEGNKLSTNTDTNGRYHSNWLNMMYPRLSLARNLLNEEGIIFISIDDKEVENLKKLSHEIFGEENFIGCIVRTTGQTTGQDSEGLGSSFDYFLVYSKTSNRGLNGLPLTEHDLKRFENEDEKGKYAYDQMRKTGSSDKRTDRPNMYYPVIDPDGNEVYPIGPGGYESRWRFENNTFKRFLEEGLILWKKTKKDDSTVWWPYVKYYLEGRTKRPSPLWNDLEGNKKASRDLRTLFNGKKIFDFPKPLELIERIITISCDKTNDIILDFFSGSATTAHAVMQINSKDGGKRKYIQVQLPEAIDEKSEAFKEGYTNIAEIGKERIRRAGKLIVAKKLAEIEKLKSKNSLLEEDQQEINRLQIAIANLDLGFKVFKLDSSNIKGWDGNPDNLVDNLFDSQDNIKTGRTEEDVLFEILLKYGLDLTLPIEEKIIEGKKVFSIGFGALFICLADGITNKVAEGIGAWKEALNPEVCRVIFKDSGFGDVEKTNSVQTLKRFGINEIKSI</sequence>
<dbReference type="InterPro" id="IPR002052">
    <property type="entry name" value="DNA_methylase_N6_adenine_CS"/>
</dbReference>
<feature type="domain" description="DNA methylase N-4/N-6" evidence="8">
    <location>
        <begin position="118"/>
        <end position="438"/>
    </location>
</feature>
<dbReference type="RefSeq" id="WP_187017786.1">
    <property type="nucleotide sequence ID" value="NZ_JACRUK010000011.1"/>
</dbReference>
<dbReference type="EC" id="2.1.1.72" evidence="2"/>
<proteinExistence type="inferred from homology"/>
<dbReference type="Proteomes" id="UP000641454">
    <property type="component" value="Unassembled WGS sequence"/>
</dbReference>
<dbReference type="GO" id="GO:0032259">
    <property type="term" value="P:methylation"/>
    <property type="evidence" value="ECO:0007669"/>
    <property type="project" value="UniProtKB-KW"/>
</dbReference>
<evidence type="ECO:0000256" key="5">
    <source>
        <dbReference type="ARBA" id="ARBA00022691"/>
    </source>
</evidence>
<dbReference type="InterPro" id="IPR002295">
    <property type="entry name" value="N4/N6-MTase_EcoPI_Mod-like"/>
</dbReference>
<keyword evidence="5" id="KW-0949">S-adenosyl-L-methionine</keyword>
<evidence type="ECO:0000256" key="4">
    <source>
        <dbReference type="ARBA" id="ARBA00022679"/>
    </source>
</evidence>
<keyword evidence="4" id="KW-0808">Transferase</keyword>
<evidence type="ECO:0000313" key="9">
    <source>
        <dbReference type="EMBL" id="MBC5844116.1"/>
    </source>
</evidence>
<dbReference type="GO" id="GO:0003677">
    <property type="term" value="F:DNA binding"/>
    <property type="evidence" value="ECO:0007669"/>
    <property type="project" value="InterPro"/>
</dbReference>
<dbReference type="SUPFAM" id="SSF53335">
    <property type="entry name" value="S-adenosyl-L-methionine-dependent methyltransferases"/>
    <property type="match status" value="1"/>
</dbReference>
<evidence type="ECO:0000256" key="1">
    <source>
        <dbReference type="ARBA" id="ARBA00006594"/>
    </source>
</evidence>
<keyword evidence="10" id="KW-1185">Reference proteome</keyword>
<comment type="caution">
    <text evidence="9">The sequence shown here is derived from an EMBL/GenBank/DDBJ whole genome shotgun (WGS) entry which is preliminary data.</text>
</comment>
<dbReference type="InterPro" id="IPR029063">
    <property type="entry name" value="SAM-dependent_MTases_sf"/>
</dbReference>
<evidence type="ECO:0000256" key="7">
    <source>
        <dbReference type="SAM" id="Coils"/>
    </source>
</evidence>
<protein>
    <recommendedName>
        <fullName evidence="2">site-specific DNA-methyltransferase (adenine-specific)</fullName>
        <ecNumber evidence="2">2.1.1.72</ecNumber>
    </recommendedName>
</protein>
<accession>A0A923MYJ4</accession>
<reference evidence="9 10" key="1">
    <citation type="submission" date="2020-08" db="EMBL/GenBank/DDBJ databases">
        <title>Description of novel Flavobacterium F-392 isolate.</title>
        <authorList>
            <person name="Saticioglu I.B."/>
            <person name="Duman M."/>
            <person name="Altun S."/>
        </authorList>
    </citation>
    <scope>NUCLEOTIDE SEQUENCE [LARGE SCALE GENOMIC DNA]</scope>
    <source>
        <strain evidence="9 10">F-392</strain>
    </source>
</reference>
<name>A0A923MYJ4_9FLAO</name>
<gene>
    <name evidence="9" type="ORF">H8R25_06660</name>
</gene>
<evidence type="ECO:0000259" key="8">
    <source>
        <dbReference type="Pfam" id="PF01555"/>
    </source>
</evidence>
<dbReference type="AlphaFoldDB" id="A0A923MYJ4"/>
<feature type="coiled-coil region" evidence="7">
    <location>
        <begin position="484"/>
        <end position="521"/>
    </location>
</feature>
<dbReference type="InterPro" id="IPR002941">
    <property type="entry name" value="DNA_methylase_N4/N6"/>
</dbReference>
<comment type="catalytic activity">
    <reaction evidence="6">
        <text>a 2'-deoxyadenosine in DNA + S-adenosyl-L-methionine = an N(6)-methyl-2'-deoxyadenosine in DNA + S-adenosyl-L-homocysteine + H(+)</text>
        <dbReference type="Rhea" id="RHEA:15197"/>
        <dbReference type="Rhea" id="RHEA-COMP:12418"/>
        <dbReference type="Rhea" id="RHEA-COMP:12419"/>
        <dbReference type="ChEBI" id="CHEBI:15378"/>
        <dbReference type="ChEBI" id="CHEBI:57856"/>
        <dbReference type="ChEBI" id="CHEBI:59789"/>
        <dbReference type="ChEBI" id="CHEBI:90615"/>
        <dbReference type="ChEBI" id="CHEBI:90616"/>
        <dbReference type="EC" id="2.1.1.72"/>
    </reaction>
</comment>
<dbReference type="Gene3D" id="3.40.50.150">
    <property type="entry name" value="Vaccinia Virus protein VP39"/>
    <property type="match status" value="1"/>
</dbReference>
<dbReference type="GO" id="GO:0008170">
    <property type="term" value="F:N-methyltransferase activity"/>
    <property type="evidence" value="ECO:0007669"/>
    <property type="project" value="InterPro"/>
</dbReference>
<dbReference type="EMBL" id="JACRUL010000011">
    <property type="protein sequence ID" value="MBC5844116.1"/>
    <property type="molecule type" value="Genomic_DNA"/>
</dbReference>
<evidence type="ECO:0000256" key="2">
    <source>
        <dbReference type="ARBA" id="ARBA00011900"/>
    </source>
</evidence>
<dbReference type="Pfam" id="PF01555">
    <property type="entry name" value="N6_N4_Mtase"/>
    <property type="match status" value="1"/>
</dbReference>
<dbReference type="PIRSF" id="PIRSF015855">
    <property type="entry name" value="TypeIII_Mtase_mKpnI"/>
    <property type="match status" value="1"/>
</dbReference>
<keyword evidence="3" id="KW-0489">Methyltransferase</keyword>
<dbReference type="PROSITE" id="PS00092">
    <property type="entry name" value="N6_MTASE"/>
    <property type="match status" value="1"/>
</dbReference>
<comment type="similarity">
    <text evidence="1">Belongs to the N(4)/N(6)-methyltransferase family.</text>
</comment>
<dbReference type="GO" id="GO:0009007">
    <property type="term" value="F:site-specific DNA-methyltransferase (adenine-specific) activity"/>
    <property type="evidence" value="ECO:0007669"/>
    <property type="project" value="UniProtKB-EC"/>
</dbReference>
<dbReference type="PRINTS" id="PR00506">
    <property type="entry name" value="D21N6MTFRASE"/>
</dbReference>